<dbReference type="EMBL" id="JXJN01009023">
    <property type="status" value="NOT_ANNOTATED_CDS"/>
    <property type="molecule type" value="Genomic_DNA"/>
</dbReference>
<dbReference type="AlphaFoldDB" id="A0A1B0B685"/>
<protein>
    <submittedName>
        <fullName evidence="2">Uncharacterized protein</fullName>
    </submittedName>
</protein>
<sequence>MFPMNSKQNYLIKFFHFSRLKSEDMQKHLNIRLEFLIHICCGCCSVAFIMVLCYNNNFEDDIGALLTRHETRHSTFNLRVGISRVLLQYNIKFFGQTLSAYKINRFVFTANKSYAYKTQSFGSYTV</sequence>
<dbReference type="EnsemblMetazoa" id="GPPI020260-RA">
    <property type="protein sequence ID" value="GPPI020260-PA"/>
    <property type="gene ID" value="GPPI020260"/>
</dbReference>
<dbReference type="Proteomes" id="UP000092460">
    <property type="component" value="Unassembled WGS sequence"/>
</dbReference>
<feature type="transmembrane region" description="Helical" evidence="1">
    <location>
        <begin position="35"/>
        <end position="54"/>
    </location>
</feature>
<proteinExistence type="predicted"/>
<dbReference type="VEuPathDB" id="VectorBase:GPPI020260"/>
<keyword evidence="1" id="KW-1133">Transmembrane helix</keyword>
<reference evidence="3" key="1">
    <citation type="submission" date="2015-01" db="EMBL/GenBank/DDBJ databases">
        <authorList>
            <person name="Aksoy S."/>
            <person name="Warren W."/>
            <person name="Wilson R.K."/>
        </authorList>
    </citation>
    <scope>NUCLEOTIDE SEQUENCE [LARGE SCALE GENOMIC DNA]</scope>
    <source>
        <strain evidence="3">IAEA</strain>
    </source>
</reference>
<evidence type="ECO:0000313" key="2">
    <source>
        <dbReference type="EnsemblMetazoa" id="GPPI020260-PA"/>
    </source>
</evidence>
<organism evidence="2 3">
    <name type="scientific">Glossina palpalis gambiensis</name>
    <dbReference type="NCBI Taxonomy" id="67801"/>
    <lineage>
        <taxon>Eukaryota</taxon>
        <taxon>Metazoa</taxon>
        <taxon>Ecdysozoa</taxon>
        <taxon>Arthropoda</taxon>
        <taxon>Hexapoda</taxon>
        <taxon>Insecta</taxon>
        <taxon>Pterygota</taxon>
        <taxon>Neoptera</taxon>
        <taxon>Endopterygota</taxon>
        <taxon>Diptera</taxon>
        <taxon>Brachycera</taxon>
        <taxon>Muscomorpha</taxon>
        <taxon>Hippoboscoidea</taxon>
        <taxon>Glossinidae</taxon>
        <taxon>Glossina</taxon>
    </lineage>
</organism>
<name>A0A1B0B685_9MUSC</name>
<keyword evidence="1" id="KW-0812">Transmembrane</keyword>
<keyword evidence="1" id="KW-0472">Membrane</keyword>
<accession>A0A1B0B685</accession>
<evidence type="ECO:0000313" key="3">
    <source>
        <dbReference type="Proteomes" id="UP000092460"/>
    </source>
</evidence>
<reference evidence="2" key="2">
    <citation type="submission" date="2020-05" db="UniProtKB">
        <authorList>
            <consortium name="EnsemblMetazoa"/>
        </authorList>
    </citation>
    <scope>IDENTIFICATION</scope>
    <source>
        <strain evidence="2">IAEA</strain>
    </source>
</reference>
<evidence type="ECO:0000256" key="1">
    <source>
        <dbReference type="SAM" id="Phobius"/>
    </source>
</evidence>
<keyword evidence="3" id="KW-1185">Reference proteome</keyword>